<dbReference type="Proteomes" id="UP000377595">
    <property type="component" value="Unassembled WGS sequence"/>
</dbReference>
<dbReference type="PANTHER" id="PTHR34075:SF5">
    <property type="entry name" value="BLR3430 PROTEIN"/>
    <property type="match status" value="1"/>
</dbReference>
<comment type="caution">
    <text evidence="3">The sequence shown here is derived from an EMBL/GenBank/DDBJ whole genome shotgun (WGS) entry which is preliminary data.</text>
</comment>
<evidence type="ECO:0000313" key="3">
    <source>
        <dbReference type="EMBL" id="GES20441.1"/>
    </source>
</evidence>
<dbReference type="InterPro" id="IPR022002">
    <property type="entry name" value="ChsH2_Znr"/>
</dbReference>
<dbReference type="SUPFAM" id="SSF50249">
    <property type="entry name" value="Nucleic acid-binding proteins"/>
    <property type="match status" value="1"/>
</dbReference>
<organism evidence="3 4">
    <name type="scientific">Acrocarpospora pleiomorpha</name>
    <dbReference type="NCBI Taxonomy" id="90975"/>
    <lineage>
        <taxon>Bacteria</taxon>
        <taxon>Bacillati</taxon>
        <taxon>Actinomycetota</taxon>
        <taxon>Actinomycetes</taxon>
        <taxon>Streptosporangiales</taxon>
        <taxon>Streptosporangiaceae</taxon>
        <taxon>Acrocarpospora</taxon>
    </lineage>
</organism>
<dbReference type="Pfam" id="PF01796">
    <property type="entry name" value="OB_ChsH2_C"/>
    <property type="match status" value="1"/>
</dbReference>
<dbReference type="InterPro" id="IPR052513">
    <property type="entry name" value="Thioester_dehydratase-like"/>
</dbReference>
<evidence type="ECO:0000259" key="1">
    <source>
        <dbReference type="Pfam" id="PF01796"/>
    </source>
</evidence>
<dbReference type="Pfam" id="PF12172">
    <property type="entry name" value="zf-ChsH2"/>
    <property type="match status" value="1"/>
</dbReference>
<dbReference type="Gene3D" id="6.10.30.10">
    <property type="match status" value="1"/>
</dbReference>
<name>A0A5M3XLB3_9ACTN</name>
<reference evidence="3 4" key="1">
    <citation type="submission" date="2019-10" db="EMBL/GenBank/DDBJ databases">
        <title>Whole genome shotgun sequence of Acrocarpospora pleiomorpha NBRC 16267.</title>
        <authorList>
            <person name="Ichikawa N."/>
            <person name="Kimura A."/>
            <person name="Kitahashi Y."/>
            <person name="Komaki H."/>
            <person name="Oguchi A."/>
        </authorList>
    </citation>
    <scope>NUCLEOTIDE SEQUENCE [LARGE SCALE GENOMIC DNA]</scope>
    <source>
        <strain evidence="3 4">NBRC 16267</strain>
    </source>
</reference>
<dbReference type="EMBL" id="BLAF01000016">
    <property type="protein sequence ID" value="GES20441.1"/>
    <property type="molecule type" value="Genomic_DNA"/>
</dbReference>
<sequence length="143" mass="15545">METMERLAQLGLYPTKDTLPFWEALLAGSLVACQCANCGRFRQPPSGFCPGCQHSAVRWQRSNGAGVIYSFTWARHGFTPDLRDRVPYAIALVELDDAPGIRLIANILDAEEGQVAIAAKVVADHRNAADARIDFVLSGTADV</sequence>
<dbReference type="InterPro" id="IPR012340">
    <property type="entry name" value="NA-bd_OB-fold"/>
</dbReference>
<feature type="domain" description="ChsH2 C-terminal OB-fold" evidence="1">
    <location>
        <begin position="59"/>
        <end position="122"/>
    </location>
</feature>
<accession>A0A5M3XLB3</accession>
<dbReference type="InterPro" id="IPR002878">
    <property type="entry name" value="ChsH2_C"/>
</dbReference>
<keyword evidence="4" id="KW-1185">Reference proteome</keyword>
<evidence type="ECO:0000259" key="2">
    <source>
        <dbReference type="Pfam" id="PF12172"/>
    </source>
</evidence>
<dbReference type="PANTHER" id="PTHR34075">
    <property type="entry name" value="BLR3430 PROTEIN"/>
    <property type="match status" value="1"/>
</dbReference>
<protein>
    <recommendedName>
        <fullName evidence="5">DNA-binding protein</fullName>
    </recommendedName>
</protein>
<evidence type="ECO:0008006" key="5">
    <source>
        <dbReference type="Google" id="ProtNLM"/>
    </source>
</evidence>
<proteinExistence type="predicted"/>
<feature type="domain" description="ChsH2 rubredoxin-like zinc ribbon" evidence="2">
    <location>
        <begin position="22"/>
        <end position="55"/>
    </location>
</feature>
<gene>
    <name evidence="3" type="ORF">Aple_033370</name>
</gene>
<dbReference type="AlphaFoldDB" id="A0A5M3XLB3"/>
<evidence type="ECO:0000313" key="4">
    <source>
        <dbReference type="Proteomes" id="UP000377595"/>
    </source>
</evidence>
<dbReference type="OrthoDB" id="7470921at2"/>